<dbReference type="Proteomes" id="UP000003344">
    <property type="component" value="Unassembled WGS sequence"/>
</dbReference>
<name>D2ZYW0_NEIM2</name>
<accession>D2ZYW0</accession>
<gene>
    <name evidence="2" type="ORF">NEIMUCOT_05825</name>
</gene>
<evidence type="ECO:0000313" key="3">
    <source>
        <dbReference type="Proteomes" id="UP000003344"/>
    </source>
</evidence>
<dbReference type="STRING" id="546266.NEIMUCOT_05825"/>
<evidence type="ECO:0000256" key="1">
    <source>
        <dbReference type="SAM" id="Phobius"/>
    </source>
</evidence>
<keyword evidence="1" id="KW-0812">Transmembrane</keyword>
<organism evidence="2 3">
    <name type="scientific">Neisseria mucosa (strain ATCC 25996 / DSM 4631 / NCTC 10774 / M26)</name>
    <dbReference type="NCBI Taxonomy" id="546266"/>
    <lineage>
        <taxon>Bacteria</taxon>
        <taxon>Pseudomonadati</taxon>
        <taxon>Pseudomonadota</taxon>
        <taxon>Betaproteobacteria</taxon>
        <taxon>Neisseriales</taxon>
        <taxon>Neisseriaceae</taxon>
        <taxon>Neisseria</taxon>
    </lineage>
</organism>
<reference evidence="2 3" key="1">
    <citation type="submission" date="2009-10" db="EMBL/GenBank/DDBJ databases">
        <authorList>
            <person name="Weinstock G."/>
            <person name="Sodergren E."/>
            <person name="Clifton S."/>
            <person name="Fulton L."/>
            <person name="Fulton B."/>
            <person name="Courtney L."/>
            <person name="Fronick C."/>
            <person name="Harrison M."/>
            <person name="Strong C."/>
            <person name="Farmer C."/>
            <person name="Delahaunty K."/>
            <person name="Markovic C."/>
            <person name="Hall O."/>
            <person name="Minx P."/>
            <person name="Tomlinson C."/>
            <person name="Mitreva M."/>
            <person name="Nelson J."/>
            <person name="Hou S."/>
            <person name="Wollam A."/>
            <person name="Pepin K.H."/>
            <person name="Johnson M."/>
            <person name="Bhonagiri V."/>
            <person name="Nash W.E."/>
            <person name="Warren W."/>
            <person name="Chinwalla A."/>
            <person name="Mardis E.R."/>
            <person name="Wilson R.K."/>
        </authorList>
    </citation>
    <scope>NUCLEOTIDE SEQUENCE [LARGE SCALE GENOMIC DNA]</scope>
    <source>
        <strain evidence="3">ATCC 25996 / DSM 4631 / NCTC 10774 / M26</strain>
    </source>
</reference>
<dbReference type="AlphaFoldDB" id="D2ZYW0"/>
<proteinExistence type="predicted"/>
<dbReference type="EMBL" id="ACDX02000015">
    <property type="protein sequence ID" value="EFC87752.1"/>
    <property type="molecule type" value="Genomic_DNA"/>
</dbReference>
<sequence length="47" mass="5252">MNSAIVFKRLFHKIAYGFPARAGMTAGILLFRFAISLPVQYKTGFNS</sequence>
<keyword evidence="1" id="KW-0472">Membrane</keyword>
<protein>
    <submittedName>
        <fullName evidence="2">Uncharacterized protein</fullName>
    </submittedName>
</protein>
<comment type="caution">
    <text evidence="2">The sequence shown here is derived from an EMBL/GenBank/DDBJ whole genome shotgun (WGS) entry which is preliminary data.</text>
</comment>
<keyword evidence="1" id="KW-1133">Transmembrane helix</keyword>
<feature type="transmembrane region" description="Helical" evidence="1">
    <location>
        <begin position="21"/>
        <end position="41"/>
    </location>
</feature>
<evidence type="ECO:0000313" key="2">
    <source>
        <dbReference type="EMBL" id="EFC87752.1"/>
    </source>
</evidence>